<organism evidence="4 5">
    <name type="scientific">Ruminococcus flavefaciens</name>
    <dbReference type="NCBI Taxonomy" id="1265"/>
    <lineage>
        <taxon>Bacteria</taxon>
        <taxon>Bacillati</taxon>
        <taxon>Bacillota</taxon>
        <taxon>Clostridia</taxon>
        <taxon>Eubacteriales</taxon>
        <taxon>Oscillospiraceae</taxon>
        <taxon>Ruminococcus</taxon>
    </lineage>
</organism>
<feature type="domain" description="Sugar fermentation stimulation protein C-terminal" evidence="2">
    <location>
        <begin position="85"/>
        <end position="219"/>
    </location>
</feature>
<sequence>MKYQHIEKAVFLERPNRFIADVLIEGRKERVHVKNTGRCRELLREGAAVYLERSSNPERKTRYDLVVVEKLRDGLPPLLVNMDSQIPNAAADEWLKGGNLFSEQAVIRREFTYGASRFDFSIEDKGKISFLEVKGVTLENCGIASFPDAPTERGVKHINELVRAAGEGYGAYLLFVIQMKEIKEFRPNDEMHREFGDALRAAQQAGVHILAYDCIVTPDSIVIDKPIMVRTEL</sequence>
<dbReference type="Gene3D" id="3.40.1350.60">
    <property type="match status" value="1"/>
</dbReference>
<dbReference type="EMBL" id="FRCT01000009">
    <property type="protein sequence ID" value="SHM65872.1"/>
    <property type="molecule type" value="Genomic_DNA"/>
</dbReference>
<dbReference type="HAMAP" id="MF_00095">
    <property type="entry name" value="SfsA"/>
    <property type="match status" value="1"/>
</dbReference>
<dbReference type="GO" id="GO:0003677">
    <property type="term" value="F:DNA binding"/>
    <property type="evidence" value="ECO:0007669"/>
    <property type="project" value="InterPro"/>
</dbReference>
<dbReference type="Gene3D" id="2.40.50.580">
    <property type="match status" value="1"/>
</dbReference>
<proteinExistence type="inferred from homology"/>
<evidence type="ECO:0000256" key="1">
    <source>
        <dbReference type="HAMAP-Rule" id="MF_00095"/>
    </source>
</evidence>
<dbReference type="NCBIfam" id="TIGR00230">
    <property type="entry name" value="sfsA"/>
    <property type="match status" value="1"/>
</dbReference>
<dbReference type="PANTHER" id="PTHR30545:SF2">
    <property type="entry name" value="SUGAR FERMENTATION STIMULATION PROTEIN A"/>
    <property type="match status" value="1"/>
</dbReference>
<dbReference type="Pfam" id="PF03749">
    <property type="entry name" value="SfsA"/>
    <property type="match status" value="1"/>
</dbReference>
<evidence type="ECO:0000259" key="3">
    <source>
        <dbReference type="Pfam" id="PF17746"/>
    </source>
</evidence>
<dbReference type="InterPro" id="IPR005224">
    <property type="entry name" value="SfsA"/>
</dbReference>
<dbReference type="RefSeq" id="WP_072951246.1">
    <property type="nucleotide sequence ID" value="NZ_FRCT01000009.1"/>
</dbReference>
<comment type="similarity">
    <text evidence="1">Belongs to the SfsA family.</text>
</comment>
<evidence type="ECO:0000313" key="5">
    <source>
        <dbReference type="Proteomes" id="UP000184394"/>
    </source>
</evidence>
<dbReference type="OrthoDB" id="9802365at2"/>
<dbReference type="CDD" id="cd22359">
    <property type="entry name" value="SfsA-like_bacterial"/>
    <property type="match status" value="1"/>
</dbReference>
<dbReference type="Pfam" id="PF17746">
    <property type="entry name" value="SfsA_N"/>
    <property type="match status" value="1"/>
</dbReference>
<name>A0A1M7KKR8_RUMFL</name>
<protein>
    <recommendedName>
        <fullName evidence="1">Sugar fermentation stimulation protein homolog</fullName>
    </recommendedName>
</protein>
<dbReference type="AlphaFoldDB" id="A0A1M7KKR8"/>
<accession>A0A1M7KKR8</accession>
<evidence type="ECO:0000259" key="2">
    <source>
        <dbReference type="Pfam" id="PF03749"/>
    </source>
</evidence>
<dbReference type="InterPro" id="IPR040452">
    <property type="entry name" value="SfsA_C"/>
</dbReference>
<feature type="domain" description="SfsA N-terminal OB" evidence="3">
    <location>
        <begin position="12"/>
        <end position="70"/>
    </location>
</feature>
<dbReference type="Proteomes" id="UP000184394">
    <property type="component" value="Unassembled WGS sequence"/>
</dbReference>
<evidence type="ECO:0000313" key="4">
    <source>
        <dbReference type="EMBL" id="SHM65872.1"/>
    </source>
</evidence>
<reference evidence="4 5" key="1">
    <citation type="submission" date="2016-11" db="EMBL/GenBank/DDBJ databases">
        <authorList>
            <person name="Jaros S."/>
            <person name="Januszkiewicz K."/>
            <person name="Wedrychowicz H."/>
        </authorList>
    </citation>
    <scope>NUCLEOTIDE SEQUENCE [LARGE SCALE GENOMIC DNA]</scope>
    <source>
        <strain evidence="4 5">Y1</strain>
    </source>
</reference>
<gene>
    <name evidence="1" type="primary">sfsA</name>
    <name evidence="4" type="ORF">SAMN04487860_10952</name>
</gene>
<dbReference type="InterPro" id="IPR041465">
    <property type="entry name" value="SfsA_N"/>
</dbReference>
<dbReference type="PANTHER" id="PTHR30545">
    <property type="entry name" value="SUGAR FERMENTATION STIMULATION PROTEIN A"/>
    <property type="match status" value="1"/>
</dbReference>